<dbReference type="InterPro" id="IPR018392">
    <property type="entry name" value="LysM"/>
</dbReference>
<dbReference type="InterPro" id="IPR045361">
    <property type="entry name" value="CIS_tube_prot_N"/>
</dbReference>
<dbReference type="InterPro" id="IPR036779">
    <property type="entry name" value="LysM_dom_sf"/>
</dbReference>
<dbReference type="CDD" id="cd00118">
    <property type="entry name" value="LysM"/>
    <property type="match status" value="1"/>
</dbReference>
<proteinExistence type="predicted"/>
<dbReference type="Proteomes" id="UP000190888">
    <property type="component" value="Unassembled WGS sequence"/>
</dbReference>
<name>A0A1T4PM47_9BACT</name>
<evidence type="ECO:0000313" key="3">
    <source>
        <dbReference type="Proteomes" id="UP000190888"/>
    </source>
</evidence>
<keyword evidence="3" id="KW-1185">Reference proteome</keyword>
<protein>
    <recommendedName>
        <fullName evidence="1">LysM domain-containing protein</fullName>
    </recommendedName>
</protein>
<reference evidence="2 3" key="1">
    <citation type="submission" date="2017-02" db="EMBL/GenBank/DDBJ databases">
        <authorList>
            <person name="Peterson S.W."/>
        </authorList>
    </citation>
    <scope>NUCLEOTIDE SEQUENCE [LARGE SCALE GENOMIC DNA]</scope>
    <source>
        <strain evidence="2 3">DSM 22335</strain>
    </source>
</reference>
<accession>A0A1T4PM47</accession>
<dbReference type="Pfam" id="PF19266">
    <property type="entry name" value="CIS_tube"/>
    <property type="match status" value="1"/>
</dbReference>
<dbReference type="PROSITE" id="PS51782">
    <property type="entry name" value="LYSM"/>
    <property type="match status" value="1"/>
</dbReference>
<dbReference type="RefSeq" id="WP_078831668.1">
    <property type="nucleotide sequence ID" value="NZ_FUWH01000006.1"/>
</dbReference>
<evidence type="ECO:0000259" key="1">
    <source>
        <dbReference type="PROSITE" id="PS51782"/>
    </source>
</evidence>
<dbReference type="AlphaFoldDB" id="A0A1T4PM47"/>
<organism evidence="2 3">
    <name type="scientific">Sediminibacterium ginsengisoli</name>
    <dbReference type="NCBI Taxonomy" id="413434"/>
    <lineage>
        <taxon>Bacteria</taxon>
        <taxon>Pseudomonadati</taxon>
        <taxon>Bacteroidota</taxon>
        <taxon>Chitinophagia</taxon>
        <taxon>Chitinophagales</taxon>
        <taxon>Chitinophagaceae</taxon>
        <taxon>Sediminibacterium</taxon>
    </lineage>
</organism>
<dbReference type="STRING" id="413434.SAMN04488132_10690"/>
<dbReference type="OrthoDB" id="9815939at2"/>
<dbReference type="Gene3D" id="3.10.350.10">
    <property type="entry name" value="LysM domain"/>
    <property type="match status" value="1"/>
</dbReference>
<gene>
    <name evidence="2" type="ORF">SAMN04488132_10690</name>
</gene>
<feature type="domain" description="LysM" evidence="1">
    <location>
        <begin position="180"/>
        <end position="227"/>
    </location>
</feature>
<evidence type="ECO:0000313" key="2">
    <source>
        <dbReference type="EMBL" id="SJZ92572.1"/>
    </source>
</evidence>
<dbReference type="EMBL" id="FUWH01000006">
    <property type="protein sequence ID" value="SJZ92572.1"/>
    <property type="molecule type" value="Genomic_DNA"/>
</dbReference>
<sequence>MSIADTIMGLKKIKIESFEDAACSLSKKKGEIEAFINPKSYTTKKVIEYSTPEVISDSGQTYFFSKMGDETLVFDEIIVDGTGITESSTTVIPQDVETYIQDFQDIVCDYNGDTHGTNYLKISWAKLSFQCVCKSVTVKYTLFKPDGTPLRASITLDLQKNVDWEQKAKEAGNNSPDLTHVRTVKAGDTLPLMSYQIYGDSSYYLEIARVNKLAGVNAIKPGDQIYFPPLKK</sequence>